<evidence type="ECO:0000313" key="3">
    <source>
        <dbReference type="WBParaSite" id="Pan_g1518.t1"/>
    </source>
</evidence>
<evidence type="ECO:0000313" key="2">
    <source>
        <dbReference type="Proteomes" id="UP000492821"/>
    </source>
</evidence>
<dbReference type="Pfam" id="PF20144">
    <property type="entry name" value="TIG_SUH"/>
    <property type="match status" value="1"/>
</dbReference>
<dbReference type="SUPFAM" id="SSF81296">
    <property type="entry name" value="E set domains"/>
    <property type="match status" value="1"/>
</dbReference>
<dbReference type="InterPro" id="IPR040159">
    <property type="entry name" value="CLS_fam"/>
</dbReference>
<protein>
    <submittedName>
        <fullName evidence="3">TIG_SUH domain-containing protein</fullName>
    </submittedName>
</protein>
<dbReference type="PANTHER" id="PTHR10665">
    <property type="entry name" value="RECOMBINING BINDING PROTEIN SUPPRESSOR OF HAIRLESS"/>
    <property type="match status" value="1"/>
</dbReference>
<dbReference type="Proteomes" id="UP000492821">
    <property type="component" value="Unassembled WGS sequence"/>
</dbReference>
<dbReference type="InterPro" id="IPR038007">
    <property type="entry name" value="RBP-Jkappa_IPT"/>
</dbReference>
<proteinExistence type="predicted"/>
<dbReference type="Gene3D" id="2.60.40.10">
    <property type="entry name" value="Immunoglobulins"/>
    <property type="match status" value="1"/>
</dbReference>
<dbReference type="WBParaSite" id="Pan_g1518.t1">
    <property type="protein sequence ID" value="Pan_g1518.t1"/>
    <property type="gene ID" value="Pan_g1518"/>
</dbReference>
<dbReference type="InterPro" id="IPR014756">
    <property type="entry name" value="Ig_E-set"/>
</dbReference>
<accession>A0A7E4V0S5</accession>
<sequence>MDPIRSESDAVTHDGAISVNDGCRWTIISAEATTHKFAPLLGRPKRPVAPMPVAWEAEDVGMQLNGQKAVELRGRFPKDDTSVWFGVMKAPVTKIKSSEAMSAVIPPLDQYYAAYPPEIREHPDIEKRALPINLVRDDGVVYTTEFVFEYNIKSTGSIGRVLHVDDLIYEESLY</sequence>
<dbReference type="GO" id="GO:0003677">
    <property type="term" value="F:DNA binding"/>
    <property type="evidence" value="ECO:0007669"/>
    <property type="project" value="InterPro"/>
</dbReference>
<reference evidence="3" key="2">
    <citation type="submission" date="2020-10" db="UniProtKB">
        <authorList>
            <consortium name="WormBaseParasite"/>
        </authorList>
    </citation>
    <scope>IDENTIFICATION</scope>
</reference>
<name>A0A7E4V0S5_PANRE</name>
<evidence type="ECO:0000259" key="1">
    <source>
        <dbReference type="Pfam" id="PF20144"/>
    </source>
</evidence>
<dbReference type="AlphaFoldDB" id="A0A7E4V0S5"/>
<organism evidence="2 3">
    <name type="scientific">Panagrellus redivivus</name>
    <name type="common">Microworm</name>
    <dbReference type="NCBI Taxonomy" id="6233"/>
    <lineage>
        <taxon>Eukaryota</taxon>
        <taxon>Metazoa</taxon>
        <taxon>Ecdysozoa</taxon>
        <taxon>Nematoda</taxon>
        <taxon>Chromadorea</taxon>
        <taxon>Rhabditida</taxon>
        <taxon>Tylenchina</taxon>
        <taxon>Panagrolaimomorpha</taxon>
        <taxon>Panagrolaimoidea</taxon>
        <taxon>Panagrolaimidae</taxon>
        <taxon>Panagrellus</taxon>
    </lineage>
</organism>
<reference evidence="2" key="1">
    <citation type="journal article" date="2013" name="Genetics">
        <title>The draft genome and transcriptome of Panagrellus redivivus are shaped by the harsh demands of a free-living lifestyle.</title>
        <authorList>
            <person name="Srinivasan J."/>
            <person name="Dillman A.R."/>
            <person name="Macchietto M.G."/>
            <person name="Heikkinen L."/>
            <person name="Lakso M."/>
            <person name="Fracchia K.M."/>
            <person name="Antoshechkin I."/>
            <person name="Mortazavi A."/>
            <person name="Wong G."/>
            <person name="Sternberg P.W."/>
        </authorList>
    </citation>
    <scope>NUCLEOTIDE SEQUENCE [LARGE SCALE GENOMIC DNA]</scope>
    <source>
        <strain evidence="2">MT8872</strain>
    </source>
</reference>
<dbReference type="InterPro" id="IPR013783">
    <property type="entry name" value="Ig-like_fold"/>
</dbReference>
<dbReference type="GO" id="GO:0001228">
    <property type="term" value="F:DNA-binding transcription activator activity, RNA polymerase II-specific"/>
    <property type="evidence" value="ECO:0007669"/>
    <property type="project" value="InterPro"/>
</dbReference>
<feature type="domain" description="RBP-Jkappa IPT" evidence="1">
    <location>
        <begin position="67"/>
        <end position="150"/>
    </location>
</feature>
<keyword evidence="2" id="KW-1185">Reference proteome</keyword>